<dbReference type="PANTHER" id="PTHR11362">
    <property type="entry name" value="PHOSPHATIDYLETHANOLAMINE-BINDING PROTEIN"/>
    <property type="match status" value="1"/>
</dbReference>
<dbReference type="Gene3D" id="3.90.280.10">
    <property type="entry name" value="PEBP-like"/>
    <property type="match status" value="1"/>
</dbReference>
<dbReference type="GO" id="GO:0046578">
    <property type="term" value="P:regulation of Ras protein signal transduction"/>
    <property type="evidence" value="ECO:0007669"/>
    <property type="project" value="TreeGrafter"/>
</dbReference>
<dbReference type="PANTHER" id="PTHR11362:SF141">
    <property type="entry name" value="PHOSPHATIDYLETHANOLAMINE-BINDING PROTEIN"/>
    <property type="match status" value="1"/>
</dbReference>
<name>A0A1J7I4D4_9PEZI</name>
<protein>
    <submittedName>
        <fullName evidence="2">PEBP-like protein</fullName>
    </submittedName>
</protein>
<proteinExistence type="predicted"/>
<feature type="chain" id="PRO_5012498612" evidence="1">
    <location>
        <begin position="19"/>
        <end position="190"/>
    </location>
</feature>
<dbReference type="GO" id="GO:0030414">
    <property type="term" value="F:peptidase inhibitor activity"/>
    <property type="evidence" value="ECO:0007669"/>
    <property type="project" value="TreeGrafter"/>
</dbReference>
<dbReference type="InterPro" id="IPR008914">
    <property type="entry name" value="PEBP"/>
</dbReference>
<dbReference type="AlphaFoldDB" id="A0A1J7I4D4"/>
<dbReference type="InParanoid" id="A0A1J7I4D4"/>
<dbReference type="InterPro" id="IPR035810">
    <property type="entry name" value="PEBP_euk"/>
</dbReference>
<dbReference type="GO" id="GO:0030162">
    <property type="term" value="P:regulation of proteolysis"/>
    <property type="evidence" value="ECO:0007669"/>
    <property type="project" value="TreeGrafter"/>
</dbReference>
<accession>A0A1J7I4D4</accession>
<dbReference type="GO" id="GO:0005543">
    <property type="term" value="F:phospholipid binding"/>
    <property type="evidence" value="ECO:0007669"/>
    <property type="project" value="TreeGrafter"/>
</dbReference>
<dbReference type="CDD" id="cd00866">
    <property type="entry name" value="PEBP_euk"/>
    <property type="match status" value="1"/>
</dbReference>
<feature type="signal peptide" evidence="1">
    <location>
        <begin position="1"/>
        <end position="18"/>
    </location>
</feature>
<dbReference type="EMBL" id="KV875113">
    <property type="protein sequence ID" value="OIW22495.1"/>
    <property type="molecule type" value="Genomic_DNA"/>
</dbReference>
<dbReference type="OrthoDB" id="440553at2759"/>
<gene>
    <name evidence="2" type="ORF">CONLIGDRAFT_719868</name>
</gene>
<sequence>MLKSIVASVLVFVGLAHSETPPGFTPEAVAHLDVIFGTKAVSPPGTSLTKADTQKQPTIGTSDTILNGTYPWLMMDLDVPASFTNPSAGPRRTNLHAMITGFKSTGQKTETGINTLTSTATGPVKYVGPAPPAETPPHAHRYVELLFETNATFTVPQSYVQQTLGFDLQAFVQKAGLAPPVRGNWFNVTG</sequence>
<keyword evidence="3" id="KW-1185">Reference proteome</keyword>
<dbReference type="InterPro" id="IPR036610">
    <property type="entry name" value="PEBP-like_sf"/>
</dbReference>
<evidence type="ECO:0000313" key="3">
    <source>
        <dbReference type="Proteomes" id="UP000182658"/>
    </source>
</evidence>
<keyword evidence="1" id="KW-0732">Signal</keyword>
<dbReference type="SUPFAM" id="SSF49777">
    <property type="entry name" value="PEBP-like"/>
    <property type="match status" value="1"/>
</dbReference>
<reference evidence="2 3" key="1">
    <citation type="submission" date="2016-10" db="EMBL/GenBank/DDBJ databases">
        <title>Draft genome sequence of Coniochaeta ligniaria NRRL30616, a lignocellulolytic fungus for bioabatement of inhibitors in plant biomass hydrolysates.</title>
        <authorList>
            <consortium name="DOE Joint Genome Institute"/>
            <person name="Jimenez D.J."/>
            <person name="Hector R.E."/>
            <person name="Riley R."/>
            <person name="Sun H."/>
            <person name="Grigoriev I.V."/>
            <person name="Van Elsas J.D."/>
            <person name="Nichols N.N."/>
        </authorList>
    </citation>
    <scope>NUCLEOTIDE SEQUENCE [LARGE SCALE GENOMIC DNA]</scope>
    <source>
        <strain evidence="2 3">NRRL 30616</strain>
    </source>
</reference>
<dbReference type="STRING" id="1408157.A0A1J7I4D4"/>
<dbReference type="Proteomes" id="UP000182658">
    <property type="component" value="Unassembled WGS sequence"/>
</dbReference>
<evidence type="ECO:0000256" key="1">
    <source>
        <dbReference type="SAM" id="SignalP"/>
    </source>
</evidence>
<organism evidence="2 3">
    <name type="scientific">Coniochaeta ligniaria NRRL 30616</name>
    <dbReference type="NCBI Taxonomy" id="1408157"/>
    <lineage>
        <taxon>Eukaryota</taxon>
        <taxon>Fungi</taxon>
        <taxon>Dikarya</taxon>
        <taxon>Ascomycota</taxon>
        <taxon>Pezizomycotina</taxon>
        <taxon>Sordariomycetes</taxon>
        <taxon>Sordariomycetidae</taxon>
        <taxon>Coniochaetales</taxon>
        <taxon>Coniochaetaceae</taxon>
        <taxon>Coniochaeta</taxon>
    </lineage>
</organism>
<evidence type="ECO:0000313" key="2">
    <source>
        <dbReference type="EMBL" id="OIW22495.1"/>
    </source>
</evidence>
<dbReference type="Pfam" id="PF01161">
    <property type="entry name" value="PBP"/>
    <property type="match status" value="1"/>
</dbReference>